<accession>A0A238FP73</accession>
<dbReference type="GO" id="GO:0019843">
    <property type="term" value="F:rRNA binding"/>
    <property type="evidence" value="ECO:0007669"/>
    <property type="project" value="TreeGrafter"/>
</dbReference>
<proteinExistence type="inferred from homology"/>
<keyword evidence="3" id="KW-0175">Coiled coil</keyword>
<keyword evidence="4" id="KW-0539">Nucleus</keyword>
<reference evidence="7" key="1">
    <citation type="submission" date="2016-09" db="EMBL/GenBank/DDBJ databases">
        <authorList>
            <person name="Jeantristanb JTB J.-T."/>
            <person name="Ricardo R."/>
        </authorList>
    </citation>
    <scope>NUCLEOTIDE SEQUENCE [LARGE SCALE GENOMIC DNA]</scope>
</reference>
<dbReference type="PANTHER" id="PTHR14577">
    <property type="entry name" value="NUCLEOLAR PROTEIN 12"/>
    <property type="match status" value="1"/>
</dbReference>
<dbReference type="Proteomes" id="UP000198372">
    <property type="component" value="Unassembled WGS sequence"/>
</dbReference>
<evidence type="ECO:0000256" key="4">
    <source>
        <dbReference type="ARBA" id="ARBA00023242"/>
    </source>
</evidence>
<organism evidence="6 7">
    <name type="scientific">Microbotryum intermedium</name>
    <dbReference type="NCBI Taxonomy" id="269621"/>
    <lineage>
        <taxon>Eukaryota</taxon>
        <taxon>Fungi</taxon>
        <taxon>Dikarya</taxon>
        <taxon>Basidiomycota</taxon>
        <taxon>Pucciniomycotina</taxon>
        <taxon>Microbotryomycetes</taxon>
        <taxon>Microbotryales</taxon>
        <taxon>Microbotryaceae</taxon>
        <taxon>Microbotryum</taxon>
    </lineage>
</organism>
<feature type="region of interest" description="Disordered" evidence="5">
    <location>
        <begin position="74"/>
        <end position="239"/>
    </location>
</feature>
<feature type="compositionally biased region" description="Basic residues" evidence="5">
    <location>
        <begin position="191"/>
        <end position="202"/>
    </location>
</feature>
<sequence>MPKHTKRKSKAPAGTISHPVLNKSGRPAKVKKVKEVVFDPDARKEFLTGFSKRKKAREAAVRNKAIDREKHELREMRRSVRSSIKHRNGLSMMIREERKERAAQNVRNAKAMYGDAGGSDDENLFGSDDDLDLDADDPSAPTTTFESTDLVTTVALEPFSLSRSPSPSLPLDLDLPPPPPPKSTTPSTSSTHKRRVKNKPVARMKMSSAEKKERATGSKAVKAKYAKQNKGTKGRSNKG</sequence>
<evidence type="ECO:0000256" key="1">
    <source>
        <dbReference type="ARBA" id="ARBA00004604"/>
    </source>
</evidence>
<dbReference type="AlphaFoldDB" id="A0A238FP73"/>
<name>A0A238FP73_9BASI</name>
<dbReference type="STRING" id="269621.A0A238FP73"/>
<dbReference type="GO" id="GO:0005730">
    <property type="term" value="C:nucleolus"/>
    <property type="evidence" value="ECO:0007669"/>
    <property type="project" value="UniProtKB-SubCell"/>
</dbReference>
<feature type="compositionally biased region" description="Low complexity" evidence="5">
    <location>
        <begin position="160"/>
        <end position="174"/>
    </location>
</feature>
<evidence type="ECO:0000256" key="2">
    <source>
        <dbReference type="ARBA" id="ARBA00007175"/>
    </source>
</evidence>
<feature type="compositionally biased region" description="Basic residues" evidence="5">
    <location>
        <begin position="221"/>
        <end position="239"/>
    </location>
</feature>
<comment type="subcellular location">
    <subcellularLocation>
        <location evidence="1">Nucleus</location>
        <location evidence="1">Nucleolus</location>
    </subcellularLocation>
</comment>
<dbReference type="Pfam" id="PF09805">
    <property type="entry name" value="Nop25"/>
    <property type="match status" value="1"/>
</dbReference>
<feature type="compositionally biased region" description="Basic residues" evidence="5">
    <location>
        <begin position="1"/>
        <end position="10"/>
    </location>
</feature>
<protein>
    <submittedName>
        <fullName evidence="6">BQ2448_6431 protein</fullName>
    </submittedName>
</protein>
<feature type="compositionally biased region" description="Acidic residues" evidence="5">
    <location>
        <begin position="118"/>
        <end position="137"/>
    </location>
</feature>
<keyword evidence="7" id="KW-1185">Reference proteome</keyword>
<evidence type="ECO:0000256" key="5">
    <source>
        <dbReference type="SAM" id="MobiDB-lite"/>
    </source>
</evidence>
<evidence type="ECO:0000256" key="3">
    <source>
        <dbReference type="ARBA" id="ARBA00023054"/>
    </source>
</evidence>
<dbReference type="PANTHER" id="PTHR14577:SF0">
    <property type="entry name" value="NUCLEOLAR PROTEIN 12"/>
    <property type="match status" value="1"/>
</dbReference>
<feature type="compositionally biased region" description="Polar residues" evidence="5">
    <location>
        <begin position="142"/>
        <end position="151"/>
    </location>
</feature>
<feature type="compositionally biased region" description="Basic residues" evidence="5">
    <location>
        <begin position="79"/>
        <end position="88"/>
    </location>
</feature>
<dbReference type="OrthoDB" id="551633at2759"/>
<gene>
    <name evidence="6" type="ORF">BQ2448_6431</name>
</gene>
<dbReference type="InterPro" id="IPR019186">
    <property type="entry name" value="Nucleolar_protein_12"/>
</dbReference>
<dbReference type="EMBL" id="FMSP01000019">
    <property type="protein sequence ID" value="SCV74001.1"/>
    <property type="molecule type" value="Genomic_DNA"/>
</dbReference>
<comment type="similarity">
    <text evidence="2">Belongs to the RRP17 family.</text>
</comment>
<evidence type="ECO:0000313" key="7">
    <source>
        <dbReference type="Proteomes" id="UP000198372"/>
    </source>
</evidence>
<evidence type="ECO:0000313" key="6">
    <source>
        <dbReference type="EMBL" id="SCV74001.1"/>
    </source>
</evidence>
<feature type="region of interest" description="Disordered" evidence="5">
    <location>
        <begin position="1"/>
        <end position="24"/>
    </location>
</feature>